<keyword evidence="3" id="KW-1185">Reference proteome</keyword>
<dbReference type="OrthoDB" id="2548654at2759"/>
<accession>E6ZS71</accession>
<dbReference type="EMBL" id="FQ311440">
    <property type="protein sequence ID" value="CBQ70078.1"/>
    <property type="molecule type" value="Genomic_DNA"/>
</dbReference>
<keyword evidence="1" id="KW-0732">Signal</keyword>
<organism evidence="2 3">
    <name type="scientific">Sporisorium reilianum (strain SRZ2)</name>
    <name type="common">Maize head smut fungus</name>
    <dbReference type="NCBI Taxonomy" id="999809"/>
    <lineage>
        <taxon>Eukaryota</taxon>
        <taxon>Fungi</taxon>
        <taxon>Dikarya</taxon>
        <taxon>Basidiomycota</taxon>
        <taxon>Ustilaginomycotina</taxon>
        <taxon>Ustilaginomycetes</taxon>
        <taxon>Ustilaginales</taxon>
        <taxon>Ustilaginaceae</taxon>
        <taxon>Sporisorium</taxon>
    </lineage>
</organism>
<dbReference type="VEuPathDB" id="FungiDB:sr10057"/>
<dbReference type="Proteomes" id="UP000008867">
    <property type="component" value="Chromosome 19"/>
</dbReference>
<dbReference type="AlphaFoldDB" id="E6ZS71"/>
<dbReference type="eggNOG" id="ENOG502TAXK">
    <property type="taxonomic scope" value="Eukaryota"/>
</dbReference>
<proteinExistence type="predicted"/>
<sequence>MTRSRLRGTLFLTLVVLASLIFECRAFGENIQSIGASSSSPDQDLFLVEVSPMEPKAVKELIKRLNSRLANLGFSPRSYVSEAERSTDDAELRHSVHRRLNTNTNIKSLEFLLMSPDARKVHALLLGDDPTRSSNVAFVSTPNVWNSLDQKLQLHGFAKVEGIDLAALQSALLRDYNYNQLASLARNILPKTPETEFQSLFPRFPL</sequence>
<dbReference type="HOGENOM" id="CLU_102999_0_0_1"/>
<gene>
    <name evidence="2" type="ORF">sr10057</name>
</gene>
<feature type="signal peptide" evidence="1">
    <location>
        <begin position="1"/>
        <end position="26"/>
    </location>
</feature>
<feature type="chain" id="PRO_5003216894" evidence="1">
    <location>
        <begin position="27"/>
        <end position="206"/>
    </location>
</feature>
<name>E6ZS71_SPORE</name>
<evidence type="ECO:0000256" key="1">
    <source>
        <dbReference type="SAM" id="SignalP"/>
    </source>
</evidence>
<reference evidence="2 3" key="1">
    <citation type="journal article" date="2010" name="Science">
        <title>Pathogenicity determinants in smut fungi revealed by genome comparison.</title>
        <authorList>
            <person name="Schirawski J."/>
            <person name="Mannhaupt G."/>
            <person name="Muench K."/>
            <person name="Brefort T."/>
            <person name="Schipper K."/>
            <person name="Doehlemann G."/>
            <person name="Di Stasio M."/>
            <person name="Roessel N."/>
            <person name="Mendoza-Mendoza A."/>
            <person name="Pester D."/>
            <person name="Mueller O."/>
            <person name="Winterberg B."/>
            <person name="Meyer E."/>
            <person name="Ghareeb H."/>
            <person name="Wollenberg T."/>
            <person name="Muensterkoetter M."/>
            <person name="Wong P."/>
            <person name="Walter M."/>
            <person name="Stukenbrock E."/>
            <person name="Gueldener U."/>
            <person name="Kahmann R."/>
        </authorList>
    </citation>
    <scope>NUCLEOTIDE SEQUENCE [LARGE SCALE GENOMIC DNA]</scope>
    <source>
        <strain evidence="3">SRZ2</strain>
    </source>
</reference>
<evidence type="ECO:0000313" key="2">
    <source>
        <dbReference type="EMBL" id="CBQ70078.1"/>
    </source>
</evidence>
<protein>
    <submittedName>
        <fullName evidence="2">Uncharacterized protein</fullName>
    </submittedName>
</protein>
<evidence type="ECO:0000313" key="3">
    <source>
        <dbReference type="Proteomes" id="UP000008867"/>
    </source>
</evidence>